<evidence type="ECO:0000256" key="1">
    <source>
        <dbReference type="ARBA" id="ARBA00004123"/>
    </source>
</evidence>
<organism evidence="8 9">
    <name type="scientific">Hibiscus syriacus</name>
    <name type="common">Rose of Sharon</name>
    <dbReference type="NCBI Taxonomy" id="106335"/>
    <lineage>
        <taxon>Eukaryota</taxon>
        <taxon>Viridiplantae</taxon>
        <taxon>Streptophyta</taxon>
        <taxon>Embryophyta</taxon>
        <taxon>Tracheophyta</taxon>
        <taxon>Spermatophyta</taxon>
        <taxon>Magnoliopsida</taxon>
        <taxon>eudicotyledons</taxon>
        <taxon>Gunneridae</taxon>
        <taxon>Pentapetalae</taxon>
        <taxon>rosids</taxon>
        <taxon>malvids</taxon>
        <taxon>Malvales</taxon>
        <taxon>Malvaceae</taxon>
        <taxon>Malvoideae</taxon>
        <taxon>Hibiscus</taxon>
    </lineage>
</organism>
<dbReference type="Pfam" id="PF00249">
    <property type="entry name" value="Myb_DNA-binding"/>
    <property type="match status" value="1"/>
</dbReference>
<dbReference type="InterPro" id="IPR001005">
    <property type="entry name" value="SANT/Myb"/>
</dbReference>
<name>A0A6A3BUC6_HIBSY</name>
<dbReference type="GO" id="GO:0006355">
    <property type="term" value="P:regulation of DNA-templated transcription"/>
    <property type="evidence" value="ECO:0007669"/>
    <property type="project" value="InterPro"/>
</dbReference>
<evidence type="ECO:0000313" key="8">
    <source>
        <dbReference type="EMBL" id="KAE8719501.1"/>
    </source>
</evidence>
<dbReference type="GO" id="GO:0005634">
    <property type="term" value="C:nucleus"/>
    <property type="evidence" value="ECO:0007669"/>
    <property type="project" value="UniProtKB-SubCell"/>
</dbReference>
<proteinExistence type="predicted"/>
<dbReference type="PANTHER" id="PTHR31496:SF25">
    <property type="entry name" value="TRANSCRIPTION FACTOR KAN3-RELATED"/>
    <property type="match status" value="1"/>
</dbReference>
<gene>
    <name evidence="8" type="ORF">F3Y22_tig00109957pilonHSYRG00337</name>
</gene>
<evidence type="ECO:0000256" key="5">
    <source>
        <dbReference type="ARBA" id="ARBA00023163"/>
    </source>
</evidence>
<keyword evidence="9" id="KW-1185">Reference proteome</keyword>
<dbReference type="Gene3D" id="1.10.10.60">
    <property type="entry name" value="Homeodomain-like"/>
    <property type="match status" value="1"/>
</dbReference>
<comment type="caution">
    <text evidence="8">The sequence shown here is derived from an EMBL/GenBank/DDBJ whole genome shotgun (WGS) entry which is preliminary data.</text>
</comment>
<dbReference type="PANTHER" id="PTHR31496">
    <property type="entry name" value="TRANSCRIPTION FACTOR KAN2-RELATED"/>
    <property type="match status" value="1"/>
</dbReference>
<dbReference type="FunFam" id="1.10.10.60:FF:000002">
    <property type="entry name" value="Myb family transcription factor"/>
    <property type="match status" value="1"/>
</dbReference>
<dbReference type="AlphaFoldDB" id="A0A6A3BUC6"/>
<keyword evidence="6" id="KW-0539">Nucleus</keyword>
<sequence>MRTTPLPDLSLQISPPSVSDCKDQGLAYGGLSTKSISSDRSSTTDSSTCSGINLIHENPGPTLSLGSETAALGLNQQQHQYQPQFNGRDFKRNARVINGVLRRRIRAPRMRWTTALHAHFIHAVQLLGGHQRATPKSVLELMNVKDLSLAHVKSHLQMYRTVKSTDKGPDTGLIQRTESVDLHERLSSETTLQRTQSNSWLSWMESNKLSKSSNGNGLTFKLIDAKVDVAGKAELEVSDRPKGRLDSDILVNLEFTLGRPNWHLDYAESSNDLNLLKCWTP</sequence>
<evidence type="ECO:0000256" key="3">
    <source>
        <dbReference type="ARBA" id="ARBA00022782"/>
    </source>
</evidence>
<evidence type="ECO:0000256" key="6">
    <source>
        <dbReference type="ARBA" id="ARBA00023242"/>
    </source>
</evidence>
<evidence type="ECO:0000256" key="2">
    <source>
        <dbReference type="ARBA" id="ARBA00022473"/>
    </source>
</evidence>
<dbReference type="Proteomes" id="UP000436088">
    <property type="component" value="Unassembled WGS sequence"/>
</dbReference>
<dbReference type="GO" id="GO:0000976">
    <property type="term" value="F:transcription cis-regulatory region binding"/>
    <property type="evidence" value="ECO:0007669"/>
    <property type="project" value="InterPro"/>
</dbReference>
<dbReference type="InterPro" id="IPR044847">
    <property type="entry name" value="KAN_fam"/>
</dbReference>
<keyword evidence="4" id="KW-0805">Transcription regulation</keyword>
<reference evidence="8" key="1">
    <citation type="submission" date="2019-09" db="EMBL/GenBank/DDBJ databases">
        <title>Draft genome information of white flower Hibiscus syriacus.</title>
        <authorList>
            <person name="Kim Y.-M."/>
        </authorList>
    </citation>
    <scope>NUCLEOTIDE SEQUENCE [LARGE SCALE GENOMIC DNA]</scope>
    <source>
        <strain evidence="8">YM2019G1</strain>
    </source>
</reference>
<keyword evidence="3" id="KW-0221">Differentiation</keyword>
<dbReference type="EMBL" id="VEPZ02000788">
    <property type="protein sequence ID" value="KAE8719501.1"/>
    <property type="molecule type" value="Genomic_DNA"/>
</dbReference>
<evidence type="ECO:0000256" key="4">
    <source>
        <dbReference type="ARBA" id="ARBA00023015"/>
    </source>
</evidence>
<feature type="domain" description="Myb-like" evidence="7">
    <location>
        <begin position="109"/>
        <end position="160"/>
    </location>
</feature>
<dbReference type="SUPFAM" id="SSF46689">
    <property type="entry name" value="Homeodomain-like"/>
    <property type="match status" value="1"/>
</dbReference>
<keyword evidence="2" id="KW-0217">Developmental protein</keyword>
<dbReference type="GO" id="GO:0010158">
    <property type="term" value="P:abaxial cell fate specification"/>
    <property type="evidence" value="ECO:0007669"/>
    <property type="project" value="InterPro"/>
</dbReference>
<dbReference type="NCBIfam" id="TIGR01557">
    <property type="entry name" value="myb_SHAQKYF"/>
    <property type="match status" value="1"/>
</dbReference>
<protein>
    <submittedName>
        <fullName evidence="8">Cytochrome P450 82C4-like</fullName>
    </submittedName>
</protein>
<keyword evidence="5" id="KW-0804">Transcription</keyword>
<evidence type="ECO:0000313" key="9">
    <source>
        <dbReference type="Proteomes" id="UP000436088"/>
    </source>
</evidence>
<dbReference type="InterPro" id="IPR009057">
    <property type="entry name" value="Homeodomain-like_sf"/>
</dbReference>
<accession>A0A6A3BUC6</accession>
<comment type="subcellular location">
    <subcellularLocation>
        <location evidence="1">Nucleus</location>
    </subcellularLocation>
</comment>
<dbReference type="InterPro" id="IPR006447">
    <property type="entry name" value="Myb_dom_plants"/>
</dbReference>
<evidence type="ECO:0000259" key="7">
    <source>
        <dbReference type="Pfam" id="PF00249"/>
    </source>
</evidence>